<sequence length="195" mass="20964">MPTMYILLAYLLGSIPFGWLVARFWQVDIRRHGSGNIGATNVFRTLGPLAGGLVFALDFLKGWLAVYLGYWLGGDPVFVLLLGFGAILGHMFSIFLGFKGGKGAATGLGVLAGLAPDIFIIAMVMAIILITTTRYVSVASMVTALAATIMMFVFNKPLPFTLLVALVTAFIIIRHRTNIARLLAGTENKVGRKNG</sequence>
<name>A0A1F4TU79_UNCSA</name>
<comment type="similarity">
    <text evidence="10">Belongs to the PlsY family.</text>
</comment>
<feature type="transmembrane region" description="Helical" evidence="10">
    <location>
        <begin position="46"/>
        <end position="71"/>
    </location>
</feature>
<keyword evidence="1 10" id="KW-1003">Cell membrane</keyword>
<dbReference type="AlphaFoldDB" id="A0A1F4TU79"/>
<evidence type="ECO:0000256" key="6">
    <source>
        <dbReference type="ARBA" id="ARBA00023098"/>
    </source>
</evidence>
<evidence type="ECO:0000256" key="3">
    <source>
        <dbReference type="ARBA" id="ARBA00022679"/>
    </source>
</evidence>
<keyword evidence="6 10" id="KW-0443">Lipid metabolism</keyword>
<dbReference type="NCBIfam" id="TIGR00023">
    <property type="entry name" value="glycerol-3-phosphate 1-O-acyltransferase PlsY"/>
    <property type="match status" value="1"/>
</dbReference>
<comment type="function">
    <text evidence="10">Catalyzes the transfer of an acyl group from acyl-phosphate (acyl-PO(4)) to glycerol-3-phosphate (G3P) to form lysophosphatidic acid (LPA). This enzyme utilizes acyl-phosphate as fatty acyl donor, but not acyl-CoA or acyl-ACP.</text>
</comment>
<evidence type="ECO:0000256" key="8">
    <source>
        <dbReference type="ARBA" id="ARBA00023209"/>
    </source>
</evidence>
<proteinExistence type="inferred from homology"/>
<evidence type="ECO:0000256" key="1">
    <source>
        <dbReference type="ARBA" id="ARBA00022475"/>
    </source>
</evidence>
<evidence type="ECO:0000256" key="9">
    <source>
        <dbReference type="ARBA" id="ARBA00023264"/>
    </source>
</evidence>
<evidence type="ECO:0000256" key="10">
    <source>
        <dbReference type="HAMAP-Rule" id="MF_01043"/>
    </source>
</evidence>
<feature type="transmembrane region" description="Helical" evidence="10">
    <location>
        <begin position="6"/>
        <end position="25"/>
    </location>
</feature>
<evidence type="ECO:0000256" key="7">
    <source>
        <dbReference type="ARBA" id="ARBA00023136"/>
    </source>
</evidence>
<keyword evidence="9 10" id="KW-1208">Phospholipid metabolism</keyword>
<dbReference type="EMBL" id="MEUF01000017">
    <property type="protein sequence ID" value="OGC36275.1"/>
    <property type="molecule type" value="Genomic_DNA"/>
</dbReference>
<keyword evidence="11" id="KW-0012">Acyltransferase</keyword>
<dbReference type="EC" id="2.3.1.275" evidence="10"/>
<dbReference type="PANTHER" id="PTHR30309">
    <property type="entry name" value="INNER MEMBRANE PROTEIN YGIH"/>
    <property type="match status" value="1"/>
</dbReference>
<feature type="transmembrane region" description="Helical" evidence="10">
    <location>
        <begin position="77"/>
        <end position="98"/>
    </location>
</feature>
<keyword evidence="3 10" id="KW-0808">Transferase</keyword>
<evidence type="ECO:0000256" key="4">
    <source>
        <dbReference type="ARBA" id="ARBA00022692"/>
    </source>
</evidence>
<keyword evidence="8 10" id="KW-0594">Phospholipid biosynthesis</keyword>
<keyword evidence="2 10" id="KW-0444">Lipid biosynthesis</keyword>
<dbReference type="SMART" id="SM01207">
    <property type="entry name" value="G3P_acyltransf"/>
    <property type="match status" value="1"/>
</dbReference>
<dbReference type="GO" id="GO:0005886">
    <property type="term" value="C:plasma membrane"/>
    <property type="evidence" value="ECO:0007669"/>
    <property type="project" value="UniProtKB-SubCell"/>
</dbReference>
<evidence type="ECO:0000256" key="2">
    <source>
        <dbReference type="ARBA" id="ARBA00022516"/>
    </source>
</evidence>
<dbReference type="GO" id="GO:0008654">
    <property type="term" value="P:phospholipid biosynthetic process"/>
    <property type="evidence" value="ECO:0007669"/>
    <property type="project" value="UniProtKB-UniRule"/>
</dbReference>
<organism evidence="11 12">
    <name type="scientific">candidate division WOR-1 bacterium RIFOXYB2_FULL_48_7</name>
    <dbReference type="NCBI Taxonomy" id="1802583"/>
    <lineage>
        <taxon>Bacteria</taxon>
        <taxon>Bacillati</taxon>
        <taxon>Saganbacteria</taxon>
    </lineage>
</organism>
<comment type="pathway">
    <text evidence="10">Lipid metabolism; phospholipid metabolism.</text>
</comment>
<dbReference type="HAMAP" id="MF_01043">
    <property type="entry name" value="PlsY"/>
    <property type="match status" value="1"/>
</dbReference>
<dbReference type="GO" id="GO:0043772">
    <property type="term" value="F:acyl-phosphate glycerol-3-phosphate acyltransferase activity"/>
    <property type="evidence" value="ECO:0007669"/>
    <property type="project" value="UniProtKB-UniRule"/>
</dbReference>
<reference evidence="11 12" key="1">
    <citation type="journal article" date="2016" name="Nat. Commun.">
        <title>Thousands of microbial genomes shed light on interconnected biogeochemical processes in an aquifer system.</title>
        <authorList>
            <person name="Anantharaman K."/>
            <person name="Brown C.T."/>
            <person name="Hug L.A."/>
            <person name="Sharon I."/>
            <person name="Castelle C.J."/>
            <person name="Probst A.J."/>
            <person name="Thomas B.C."/>
            <person name="Singh A."/>
            <person name="Wilkins M.J."/>
            <person name="Karaoz U."/>
            <person name="Brodie E.L."/>
            <person name="Williams K.H."/>
            <person name="Hubbard S.S."/>
            <person name="Banfield J.F."/>
        </authorList>
    </citation>
    <scope>NUCLEOTIDE SEQUENCE [LARGE SCALE GENOMIC DNA]</scope>
</reference>
<evidence type="ECO:0000313" key="11">
    <source>
        <dbReference type="EMBL" id="OGC36275.1"/>
    </source>
</evidence>
<dbReference type="STRING" id="1802583.A2311_00215"/>
<comment type="subunit">
    <text evidence="10">Probably interacts with PlsX.</text>
</comment>
<feature type="transmembrane region" description="Helical" evidence="10">
    <location>
        <begin position="110"/>
        <end position="132"/>
    </location>
</feature>
<feature type="transmembrane region" description="Helical" evidence="10">
    <location>
        <begin position="144"/>
        <end position="173"/>
    </location>
</feature>
<gene>
    <name evidence="10" type="primary">plsY</name>
    <name evidence="11" type="ORF">A2311_00215</name>
</gene>
<comment type="catalytic activity">
    <reaction evidence="10">
        <text>an acyl phosphate + sn-glycerol 3-phosphate = a 1-acyl-sn-glycero-3-phosphate + phosphate</text>
        <dbReference type="Rhea" id="RHEA:34075"/>
        <dbReference type="ChEBI" id="CHEBI:43474"/>
        <dbReference type="ChEBI" id="CHEBI:57597"/>
        <dbReference type="ChEBI" id="CHEBI:57970"/>
        <dbReference type="ChEBI" id="CHEBI:59918"/>
        <dbReference type="EC" id="2.3.1.275"/>
    </reaction>
</comment>
<dbReference type="InterPro" id="IPR003811">
    <property type="entry name" value="G3P_acylTferase_PlsY"/>
</dbReference>
<dbReference type="Pfam" id="PF02660">
    <property type="entry name" value="G3P_acyltransf"/>
    <property type="match status" value="1"/>
</dbReference>
<keyword evidence="7 10" id="KW-0472">Membrane</keyword>
<keyword evidence="4 10" id="KW-0812">Transmembrane</keyword>
<keyword evidence="5 10" id="KW-1133">Transmembrane helix</keyword>
<comment type="subcellular location">
    <subcellularLocation>
        <location evidence="10">Cell membrane</location>
        <topology evidence="10">Multi-pass membrane protein</topology>
    </subcellularLocation>
</comment>
<comment type="caution">
    <text evidence="11">The sequence shown here is derived from an EMBL/GenBank/DDBJ whole genome shotgun (WGS) entry which is preliminary data.</text>
</comment>
<dbReference type="Proteomes" id="UP000178951">
    <property type="component" value="Unassembled WGS sequence"/>
</dbReference>
<dbReference type="UniPathway" id="UPA00085"/>
<dbReference type="PANTHER" id="PTHR30309:SF0">
    <property type="entry name" value="GLYCEROL-3-PHOSPHATE ACYLTRANSFERASE-RELATED"/>
    <property type="match status" value="1"/>
</dbReference>
<evidence type="ECO:0000256" key="5">
    <source>
        <dbReference type="ARBA" id="ARBA00022989"/>
    </source>
</evidence>
<protein>
    <recommendedName>
        <fullName evidence="10">Glycerol-3-phosphate acyltransferase</fullName>
    </recommendedName>
    <alternativeName>
        <fullName evidence="10">Acyl-PO4 G3P acyltransferase</fullName>
    </alternativeName>
    <alternativeName>
        <fullName evidence="10">Acyl-phosphate--glycerol-3-phosphate acyltransferase</fullName>
    </alternativeName>
    <alternativeName>
        <fullName evidence="10">G3P acyltransferase</fullName>
        <shortName evidence="10">GPAT</shortName>
        <ecNumber evidence="10">2.3.1.275</ecNumber>
    </alternativeName>
    <alternativeName>
        <fullName evidence="10">Lysophosphatidic acid synthase</fullName>
        <shortName evidence="10">LPA synthase</shortName>
    </alternativeName>
</protein>
<evidence type="ECO:0000313" key="12">
    <source>
        <dbReference type="Proteomes" id="UP000178951"/>
    </source>
</evidence>
<accession>A0A1F4TU79</accession>